<dbReference type="InterPro" id="IPR050663">
    <property type="entry name" value="Ankyrin-SOCS_Box"/>
</dbReference>
<evidence type="ECO:0000256" key="4">
    <source>
        <dbReference type="SAM" id="MobiDB-lite"/>
    </source>
</evidence>
<feature type="repeat" description="ANK" evidence="3">
    <location>
        <begin position="302"/>
        <end position="334"/>
    </location>
</feature>
<evidence type="ECO:0000256" key="3">
    <source>
        <dbReference type="PROSITE-ProRule" id="PRU00023"/>
    </source>
</evidence>
<evidence type="ECO:0000313" key="5">
    <source>
        <dbReference type="EMBL" id="EFA84054.1"/>
    </source>
</evidence>
<dbReference type="SMART" id="SM00248">
    <property type="entry name" value="ANK"/>
    <property type="match status" value="6"/>
</dbReference>
<dbReference type="GO" id="GO:0005634">
    <property type="term" value="C:nucleus"/>
    <property type="evidence" value="ECO:0007669"/>
    <property type="project" value="TreeGrafter"/>
</dbReference>
<feature type="region of interest" description="Disordered" evidence="4">
    <location>
        <begin position="73"/>
        <end position="96"/>
    </location>
</feature>
<feature type="repeat" description="ANK" evidence="3">
    <location>
        <begin position="188"/>
        <end position="220"/>
    </location>
</feature>
<dbReference type="FunCoup" id="D3B406">
    <property type="interactions" value="68"/>
</dbReference>
<dbReference type="Pfam" id="PF12796">
    <property type="entry name" value="Ank_2"/>
    <property type="match status" value="3"/>
</dbReference>
<evidence type="ECO:0008006" key="7">
    <source>
        <dbReference type="Google" id="ProtNLM"/>
    </source>
</evidence>
<dbReference type="PANTHER" id="PTHR24193">
    <property type="entry name" value="ANKYRIN REPEAT PROTEIN"/>
    <property type="match status" value="1"/>
</dbReference>
<feature type="compositionally biased region" description="Low complexity" evidence="4">
    <location>
        <begin position="74"/>
        <end position="96"/>
    </location>
</feature>
<dbReference type="PROSITE" id="PS50088">
    <property type="entry name" value="ANK_REPEAT"/>
    <property type="match status" value="5"/>
</dbReference>
<feature type="repeat" description="ANK" evidence="3">
    <location>
        <begin position="224"/>
        <end position="258"/>
    </location>
</feature>
<proteinExistence type="predicted"/>
<reference evidence="5 6" key="1">
    <citation type="journal article" date="2011" name="Genome Res.">
        <title>Phylogeny-wide analysis of social amoeba genomes highlights ancient origins for complex intercellular communication.</title>
        <authorList>
            <person name="Heidel A.J."/>
            <person name="Lawal H.M."/>
            <person name="Felder M."/>
            <person name="Schilde C."/>
            <person name="Helps N.R."/>
            <person name="Tunggal B."/>
            <person name="Rivero F."/>
            <person name="John U."/>
            <person name="Schleicher M."/>
            <person name="Eichinger L."/>
            <person name="Platzer M."/>
            <person name="Noegel A.A."/>
            <person name="Schaap P."/>
            <person name="Gloeckner G."/>
        </authorList>
    </citation>
    <scope>NUCLEOTIDE SEQUENCE [LARGE SCALE GENOMIC DNA]</scope>
    <source>
        <strain evidence="6">ATCC 26659 / Pp 5 / PN500</strain>
    </source>
</reference>
<dbReference type="PRINTS" id="PR01415">
    <property type="entry name" value="ANKYRIN"/>
</dbReference>
<dbReference type="STRING" id="670386.D3B406"/>
<organism evidence="5 6">
    <name type="scientific">Heterostelium pallidum (strain ATCC 26659 / Pp 5 / PN500)</name>
    <name type="common">Cellular slime mold</name>
    <name type="synonym">Polysphondylium pallidum</name>
    <dbReference type="NCBI Taxonomy" id="670386"/>
    <lineage>
        <taxon>Eukaryota</taxon>
        <taxon>Amoebozoa</taxon>
        <taxon>Evosea</taxon>
        <taxon>Eumycetozoa</taxon>
        <taxon>Dictyostelia</taxon>
        <taxon>Acytosteliales</taxon>
        <taxon>Acytosteliaceae</taxon>
        <taxon>Heterostelium</taxon>
    </lineage>
</organism>
<dbReference type="InParanoid" id="D3B406"/>
<dbReference type="AlphaFoldDB" id="D3B406"/>
<protein>
    <recommendedName>
        <fullName evidence="7">Ankyrin repeat-containing protein</fullName>
    </recommendedName>
</protein>
<dbReference type="SUPFAM" id="SSF48403">
    <property type="entry name" value="Ankyrin repeat"/>
    <property type="match status" value="1"/>
</dbReference>
<gene>
    <name evidence="5" type="ORF">PPL_03127</name>
</gene>
<accession>D3B406</accession>
<keyword evidence="1" id="KW-0677">Repeat</keyword>
<dbReference type="GO" id="GO:0000976">
    <property type="term" value="F:transcription cis-regulatory region binding"/>
    <property type="evidence" value="ECO:0007669"/>
    <property type="project" value="TreeGrafter"/>
</dbReference>
<keyword evidence="2 3" id="KW-0040">ANK repeat</keyword>
<evidence type="ECO:0000256" key="1">
    <source>
        <dbReference type="ARBA" id="ARBA00022737"/>
    </source>
</evidence>
<dbReference type="PANTHER" id="PTHR24193:SF121">
    <property type="entry name" value="ADA2A-CONTAINING COMPLEX COMPONENT 3, ISOFORM D"/>
    <property type="match status" value="1"/>
</dbReference>
<feature type="repeat" description="ANK" evidence="3">
    <location>
        <begin position="259"/>
        <end position="292"/>
    </location>
</feature>
<dbReference type="GO" id="GO:0045944">
    <property type="term" value="P:positive regulation of transcription by RNA polymerase II"/>
    <property type="evidence" value="ECO:0007669"/>
    <property type="project" value="TreeGrafter"/>
</dbReference>
<dbReference type="PROSITE" id="PS50297">
    <property type="entry name" value="ANK_REP_REGION"/>
    <property type="match status" value="4"/>
</dbReference>
<name>D3B406_HETP5</name>
<sequence length="413" mass="47253">MSGRYIFKSFKPLFRYTTTATTSHSSSGVLSLYSISSSYRLQNTNLIQSNRYTLINSQNNLISEKRYCSTSLFNNNNNNSNNNSSNNNNNSSINYKSNLNENDIKKMIKENNDHIDESAILLLYQSAVNEITANQTKLMSWDLLHWAALYQQHSWFIKKLIDQRKQLRNNNNNNDSQTTTSVIVSDKFGVTPLHIAVGQGHLETVRLLLSEGVDVNARDKKQFVRLSALHLAIDHRYPNIEIIESLLEAGAKVNQETTERRTPIFKAIEKGHSYDIIKLLLKHGASVNIQDNPRTNGWEYYRVMTPLHLAIIHRDLDIVKLLVEHGGDVNLKLKDEMGESLLHLSCMRLDEEMTDWLIENGADIHVLDCHEGSTLDYAISSLPPQLQKQPEQNKFINKLINQYNVKRGKGKKM</sequence>
<dbReference type="InterPro" id="IPR002110">
    <property type="entry name" value="Ankyrin_rpt"/>
</dbReference>
<comment type="caution">
    <text evidence="5">The sequence shown here is derived from an EMBL/GenBank/DDBJ whole genome shotgun (WGS) entry which is preliminary data.</text>
</comment>
<dbReference type="InterPro" id="IPR036770">
    <property type="entry name" value="Ankyrin_rpt-contain_sf"/>
</dbReference>
<keyword evidence="6" id="KW-1185">Reference proteome</keyword>
<dbReference type="OMA" id="NGWEYYR"/>
<dbReference type="Gene3D" id="1.25.40.20">
    <property type="entry name" value="Ankyrin repeat-containing domain"/>
    <property type="match status" value="2"/>
</dbReference>
<dbReference type="RefSeq" id="XP_020436171.1">
    <property type="nucleotide sequence ID" value="XM_020574099.1"/>
</dbReference>
<feature type="repeat" description="ANK" evidence="3">
    <location>
        <begin position="337"/>
        <end position="369"/>
    </location>
</feature>
<dbReference type="EMBL" id="ADBJ01000010">
    <property type="protein sequence ID" value="EFA84054.1"/>
    <property type="molecule type" value="Genomic_DNA"/>
</dbReference>
<dbReference type="GeneID" id="31358650"/>
<evidence type="ECO:0000256" key="2">
    <source>
        <dbReference type="ARBA" id="ARBA00023043"/>
    </source>
</evidence>
<dbReference type="Proteomes" id="UP000001396">
    <property type="component" value="Unassembled WGS sequence"/>
</dbReference>
<evidence type="ECO:0000313" key="6">
    <source>
        <dbReference type="Proteomes" id="UP000001396"/>
    </source>
</evidence>